<feature type="compositionally biased region" description="Basic and acidic residues" evidence="2">
    <location>
        <begin position="241"/>
        <end position="251"/>
    </location>
</feature>
<sequence length="899" mass="98473">MASGVFCGVVPFIFRRKPSLLKEEDTRKTRRLHTRVIKKLPSMLVPRRSKANKGSKSRNACGGKAPKSPRLQSSNVVKAPKSPRMHSSNGVKAITRSPTFQNSCGVASNFRIMTGIRNKIITLRHLLDLSPCDGSESANELLISTLRDLHKLFPSINPNFSLSKIDGTSIHEKVRCFCDILKSIGEMWTGNDEWMITCKENSHSKLNDFEYVLALLDDIIKLASERVSEMTDEDEDEHEHEDEVEHEHEHEDETEDEDDQTRETSPSPDAFEKNFSEIYSSNNSSLSSSPTSVLPEIITNSSKKNGKASITSPLLLSLKVQAVGNQNPIEVRRLSFHMIPNANQDSGYSVQLGSGVDEKGPNTEANQDCELMDLPEILLNSLEKASENGGIFWTGASNGQAVPARVTFDVLLPPSSISMLQSNVTEQSSVPPSPNILSPKIIESQVPTSPLPEPQPDSSCENEEPGPASPPAHVTSGNTVTPPPPPPPPPITSKNRAVPCPPPPPPRKSENVHSPPPPPPPPPPCSPHKGLKGMVTPHPLPPKASNRATPPPPPPMPMGKVAAPPPPLMTMGKRAANPPLPRSAPPPPMQTKKGGAPPPPPPTFAGAKNPRLKKAATKLKRSSQMGNLYRSLKGKVEGSSLDGKQKGGKGKFNASKGGKPGMADALAEMTKRSAYFQQIEEDVKNHAKLIKEMKRAIASFNTSDMSELITFHNYVESHLEKLTDESQVLARFEDFPCKKLEALRTAATLYSKLDSIVSTLQNWQPASPVGQHLARAERYFNKIKGDVDTLERTKDEESKKLKTHKIQFDFGTLVRIKELMVDVSSNCMELALKEKREAMARGKEGAGPTNEGSKKESATQLWKAFQFAFRVYTFAGGQDERAEKLTKELAEVIETDLHH</sequence>
<dbReference type="EMBL" id="JACXVP010000003">
    <property type="protein sequence ID" value="KAG5613986.1"/>
    <property type="molecule type" value="Genomic_DNA"/>
</dbReference>
<dbReference type="OrthoDB" id="2020598at2759"/>
<protein>
    <recommendedName>
        <fullName evidence="5">Phosphoinositide-binding clathrin adaptor, N-terminal</fullName>
    </recommendedName>
</protein>
<organism evidence="3 4">
    <name type="scientific">Solanum commersonii</name>
    <name type="common">Commerson's wild potato</name>
    <name type="synonym">Commerson's nightshade</name>
    <dbReference type="NCBI Taxonomy" id="4109"/>
    <lineage>
        <taxon>Eukaryota</taxon>
        <taxon>Viridiplantae</taxon>
        <taxon>Streptophyta</taxon>
        <taxon>Embryophyta</taxon>
        <taxon>Tracheophyta</taxon>
        <taxon>Spermatophyta</taxon>
        <taxon>Magnoliopsida</taxon>
        <taxon>eudicotyledons</taxon>
        <taxon>Gunneridae</taxon>
        <taxon>Pentapetalae</taxon>
        <taxon>asterids</taxon>
        <taxon>lamiids</taxon>
        <taxon>Solanales</taxon>
        <taxon>Solanaceae</taxon>
        <taxon>Solanoideae</taxon>
        <taxon>Solaneae</taxon>
        <taxon>Solanum</taxon>
    </lineage>
</organism>
<feature type="compositionally biased region" description="Pro residues" evidence="2">
    <location>
        <begin position="549"/>
        <end position="568"/>
    </location>
</feature>
<gene>
    <name evidence="3" type="ORF">H5410_013810</name>
</gene>
<proteinExistence type="predicted"/>
<feature type="region of interest" description="Disordered" evidence="2">
    <location>
        <begin position="227"/>
        <end position="272"/>
    </location>
</feature>
<feature type="compositionally biased region" description="Pro residues" evidence="2">
    <location>
        <begin position="578"/>
        <end position="589"/>
    </location>
</feature>
<feature type="compositionally biased region" description="Basic residues" evidence="2">
    <location>
        <begin position="47"/>
        <end position="56"/>
    </location>
</feature>
<reference evidence="3 4" key="1">
    <citation type="submission" date="2020-09" db="EMBL/GenBank/DDBJ databases">
        <title>De no assembly of potato wild relative species, Solanum commersonii.</title>
        <authorList>
            <person name="Cho K."/>
        </authorList>
    </citation>
    <scope>NUCLEOTIDE SEQUENCE [LARGE SCALE GENOMIC DNA]</scope>
    <source>
        <strain evidence="3">LZ3.2</strain>
        <tissue evidence="3">Leaf</tissue>
    </source>
</reference>
<dbReference type="AlphaFoldDB" id="A0A9J5ZPI1"/>
<evidence type="ECO:0000313" key="3">
    <source>
        <dbReference type="EMBL" id="KAG5613986.1"/>
    </source>
</evidence>
<keyword evidence="1" id="KW-0175">Coiled coil</keyword>
<feature type="region of interest" description="Disordered" evidence="2">
    <location>
        <begin position="445"/>
        <end position="609"/>
    </location>
</feature>
<comment type="caution">
    <text evidence="3">The sequence shown here is derived from an EMBL/GenBank/DDBJ whole genome shotgun (WGS) entry which is preliminary data.</text>
</comment>
<evidence type="ECO:0000313" key="4">
    <source>
        <dbReference type="Proteomes" id="UP000824120"/>
    </source>
</evidence>
<evidence type="ECO:0008006" key="5">
    <source>
        <dbReference type="Google" id="ProtNLM"/>
    </source>
</evidence>
<feature type="compositionally biased region" description="Pro residues" evidence="2">
    <location>
        <begin position="514"/>
        <end position="526"/>
    </location>
</feature>
<evidence type="ECO:0000256" key="1">
    <source>
        <dbReference type="ARBA" id="ARBA00023054"/>
    </source>
</evidence>
<feature type="region of interest" description="Disordered" evidence="2">
    <location>
        <begin position="636"/>
        <end position="660"/>
    </location>
</feature>
<feature type="compositionally biased region" description="Acidic residues" evidence="2">
    <location>
        <begin position="230"/>
        <end position="240"/>
    </location>
</feature>
<dbReference type="PANTHER" id="PTHR31342">
    <property type="entry name" value="PROTEIN CHUP1, CHLOROPLASTIC"/>
    <property type="match status" value="1"/>
</dbReference>
<feature type="compositionally biased region" description="Pro residues" evidence="2">
    <location>
        <begin position="481"/>
        <end position="491"/>
    </location>
</feature>
<dbReference type="InterPro" id="IPR040265">
    <property type="entry name" value="CHUP1/IPGA1-like"/>
</dbReference>
<keyword evidence="4" id="KW-1185">Reference proteome</keyword>
<accession>A0A9J5ZPI1</accession>
<dbReference type="PANTHER" id="PTHR31342:SF36">
    <property type="entry name" value="PHOSPHOINOSITIDE-BINDING CLATHRIN ADAPTOR, N-TERMINAL"/>
    <property type="match status" value="1"/>
</dbReference>
<dbReference type="Proteomes" id="UP000824120">
    <property type="component" value="Chromosome 3"/>
</dbReference>
<evidence type="ECO:0000256" key="2">
    <source>
        <dbReference type="SAM" id="MobiDB-lite"/>
    </source>
</evidence>
<name>A0A9J5ZPI1_SOLCO</name>
<feature type="region of interest" description="Disordered" evidence="2">
    <location>
        <begin position="40"/>
        <end position="90"/>
    </location>
</feature>